<feature type="region of interest" description="Disordered" evidence="1">
    <location>
        <begin position="267"/>
        <end position="424"/>
    </location>
</feature>
<gene>
    <name evidence="2" type="ORF">TWF694_001074</name>
</gene>
<name>A0AAV9XQL1_9PEZI</name>
<feature type="compositionally biased region" description="Low complexity" evidence="1">
    <location>
        <begin position="22"/>
        <end position="79"/>
    </location>
</feature>
<proteinExistence type="predicted"/>
<protein>
    <submittedName>
        <fullName evidence="2">Uncharacterized protein</fullName>
    </submittedName>
</protein>
<dbReference type="EMBL" id="JAVHJO010000001">
    <property type="protein sequence ID" value="KAK6544374.1"/>
    <property type="molecule type" value="Genomic_DNA"/>
</dbReference>
<accession>A0AAV9XQL1</accession>
<sequence>MAPALLASTHYTTLSDLYDSYSSEPTTTTTATSVSLPRSVVSPSLPSPAFSDRSSSSNGSGSLTPTQPSTTTPTSASAAMFAQRKLSKKPSNSTLRVQPSLPDIMESPLTPTMHEAPSSLRVPGSGRPLSVLSEVSVASDGSEGSQATIDAYKFRFLDDDVESVVEGSIFDGTDSEDEDLKDLKRAEKAFAGVKQKLFAFENNIAKARDTLLSPPPTSSPTFFASSPTLKTSPTTSTSDRIQPSGIKTLGRIPVSFNFHNRTVSEGASSRLAGVHRRKDSNSTLTSSTSDHFTDANTHYRANSAMSNRSRSSSHSSATQVKELEDQMNSLRGRLTQLTEKTRRESLRRRSMNNLRTPLNNIFQNPESEPAPEPETEPEPEPAAQTPSDVLSPVSFHTAYDSSVYESEYESEEDSRAGTPKPYPPIRKVMSYEELGYDSAFSAPGEETPSLINSPRRNRVLAYRSNSSSGSRSSGTSTPVLTLHQPTREFHRNNSASSIASFETAAEDYDEPTLVTPLTQRPHHRRIPSAAKASPLRSVMDDTIHQPVAQEVGETNANDDGYHSGPSTPQGSDEGVYINIEENNGGQPLPLTKESLKQMDHSLAIPGPSSRARSATNSIIGAENDELALKLPVADRELVENLCDQLGKVCCKLEIARTPHDRAEIRRRMEVALMVLQGTADF</sequence>
<organism evidence="2 3">
    <name type="scientific">Orbilia ellipsospora</name>
    <dbReference type="NCBI Taxonomy" id="2528407"/>
    <lineage>
        <taxon>Eukaryota</taxon>
        <taxon>Fungi</taxon>
        <taxon>Dikarya</taxon>
        <taxon>Ascomycota</taxon>
        <taxon>Pezizomycotina</taxon>
        <taxon>Orbiliomycetes</taxon>
        <taxon>Orbiliales</taxon>
        <taxon>Orbiliaceae</taxon>
        <taxon>Orbilia</taxon>
    </lineage>
</organism>
<keyword evidence="3" id="KW-1185">Reference proteome</keyword>
<feature type="compositionally biased region" description="Polar residues" evidence="1">
    <location>
        <begin position="351"/>
        <end position="364"/>
    </location>
</feature>
<reference evidence="2 3" key="1">
    <citation type="submission" date="2019-10" db="EMBL/GenBank/DDBJ databases">
        <authorList>
            <person name="Palmer J.M."/>
        </authorList>
    </citation>
    <scope>NUCLEOTIDE SEQUENCE [LARGE SCALE GENOMIC DNA]</scope>
    <source>
        <strain evidence="2 3">TWF694</strain>
    </source>
</reference>
<evidence type="ECO:0000256" key="1">
    <source>
        <dbReference type="SAM" id="MobiDB-lite"/>
    </source>
</evidence>
<feature type="compositionally biased region" description="Acidic residues" evidence="1">
    <location>
        <begin position="369"/>
        <end position="379"/>
    </location>
</feature>
<evidence type="ECO:0000313" key="2">
    <source>
        <dbReference type="EMBL" id="KAK6544374.1"/>
    </source>
</evidence>
<comment type="caution">
    <text evidence="2">The sequence shown here is derived from an EMBL/GenBank/DDBJ whole genome shotgun (WGS) entry which is preliminary data.</text>
</comment>
<feature type="compositionally biased region" description="Low complexity" evidence="1">
    <location>
        <begin position="300"/>
        <end position="317"/>
    </location>
</feature>
<dbReference type="Proteomes" id="UP001365542">
    <property type="component" value="Unassembled WGS sequence"/>
</dbReference>
<dbReference type="AlphaFoldDB" id="A0AAV9XQL1"/>
<evidence type="ECO:0000313" key="3">
    <source>
        <dbReference type="Proteomes" id="UP001365542"/>
    </source>
</evidence>
<feature type="region of interest" description="Disordered" evidence="1">
    <location>
        <begin position="22"/>
        <end position="127"/>
    </location>
</feature>
<feature type="compositionally biased region" description="Low complexity" evidence="1">
    <location>
        <begin position="219"/>
        <end position="238"/>
    </location>
</feature>
<feature type="region of interest" description="Disordered" evidence="1">
    <location>
        <begin position="211"/>
        <end position="245"/>
    </location>
</feature>
<feature type="region of interest" description="Disordered" evidence="1">
    <location>
        <begin position="553"/>
        <end position="575"/>
    </location>
</feature>